<evidence type="ECO:0000259" key="3">
    <source>
        <dbReference type="PROSITE" id="PS50943"/>
    </source>
</evidence>
<dbReference type="SMART" id="SM00530">
    <property type="entry name" value="HTH_XRE"/>
    <property type="match status" value="1"/>
</dbReference>
<accession>A0ABV3E5D3</accession>
<keyword evidence="2" id="KW-1133">Transmembrane helix</keyword>
<gene>
    <name evidence="4" type="ORF">AB0D65_15365</name>
</gene>
<feature type="compositionally biased region" description="Low complexity" evidence="1">
    <location>
        <begin position="307"/>
        <end position="323"/>
    </location>
</feature>
<feature type="region of interest" description="Disordered" evidence="1">
    <location>
        <begin position="95"/>
        <end position="114"/>
    </location>
</feature>
<keyword evidence="2" id="KW-0472">Membrane</keyword>
<feature type="transmembrane region" description="Helical" evidence="2">
    <location>
        <begin position="122"/>
        <end position="144"/>
    </location>
</feature>
<dbReference type="SUPFAM" id="SSF47413">
    <property type="entry name" value="lambda repressor-like DNA-binding domains"/>
    <property type="match status" value="1"/>
</dbReference>
<keyword evidence="2" id="KW-0812">Transmembrane</keyword>
<dbReference type="PROSITE" id="PS50943">
    <property type="entry name" value="HTH_CROC1"/>
    <property type="match status" value="1"/>
</dbReference>
<dbReference type="Pfam" id="PF10901">
    <property type="entry name" value="DUF2690"/>
    <property type="match status" value="1"/>
</dbReference>
<dbReference type="EMBL" id="JBEZLS010000009">
    <property type="protein sequence ID" value="MEU9352356.1"/>
    <property type="molecule type" value="Genomic_DNA"/>
</dbReference>
<proteinExistence type="predicted"/>
<dbReference type="Proteomes" id="UP001551582">
    <property type="component" value="Unassembled WGS sequence"/>
</dbReference>
<dbReference type="InterPro" id="IPR021224">
    <property type="entry name" value="DUF2690"/>
</dbReference>
<comment type="caution">
    <text evidence="4">The sequence shown here is derived from an EMBL/GenBank/DDBJ whole genome shotgun (WGS) entry which is preliminary data.</text>
</comment>
<evidence type="ECO:0000256" key="2">
    <source>
        <dbReference type="SAM" id="Phobius"/>
    </source>
</evidence>
<name>A0ABV3E5D3_9ACTN</name>
<reference evidence="4 5" key="1">
    <citation type="submission" date="2024-06" db="EMBL/GenBank/DDBJ databases">
        <title>The Natural Products Discovery Center: Release of the First 8490 Sequenced Strains for Exploring Actinobacteria Biosynthetic Diversity.</title>
        <authorList>
            <person name="Kalkreuter E."/>
            <person name="Kautsar S.A."/>
            <person name="Yang D."/>
            <person name="Bader C.D."/>
            <person name="Teijaro C.N."/>
            <person name="Fluegel L."/>
            <person name="Davis C.M."/>
            <person name="Simpson J.R."/>
            <person name="Lauterbach L."/>
            <person name="Steele A.D."/>
            <person name="Gui C."/>
            <person name="Meng S."/>
            <person name="Li G."/>
            <person name="Viehrig K."/>
            <person name="Ye F."/>
            <person name="Su P."/>
            <person name="Kiefer A.F."/>
            <person name="Nichols A."/>
            <person name="Cepeda A.J."/>
            <person name="Yan W."/>
            <person name="Fan B."/>
            <person name="Jiang Y."/>
            <person name="Adhikari A."/>
            <person name="Zheng C.-J."/>
            <person name="Schuster L."/>
            <person name="Cowan T.M."/>
            <person name="Smanski M.J."/>
            <person name="Chevrette M.G."/>
            <person name="De Carvalho L.P.S."/>
            <person name="Shen B."/>
        </authorList>
    </citation>
    <scope>NUCLEOTIDE SEQUENCE [LARGE SCALE GENOMIC DNA]</scope>
    <source>
        <strain evidence="4 5">NPDC048274</strain>
    </source>
</reference>
<dbReference type="RefSeq" id="WP_359980405.1">
    <property type="nucleotide sequence ID" value="NZ_JBEZLS010000009.1"/>
</dbReference>
<keyword evidence="5" id="KW-1185">Reference proteome</keyword>
<feature type="region of interest" description="Disordered" evidence="1">
    <location>
        <begin position="286"/>
        <end position="341"/>
    </location>
</feature>
<evidence type="ECO:0000256" key="1">
    <source>
        <dbReference type="SAM" id="MobiDB-lite"/>
    </source>
</evidence>
<feature type="domain" description="HTH cro/C1-type" evidence="3">
    <location>
        <begin position="12"/>
        <end position="66"/>
    </location>
</feature>
<dbReference type="Pfam" id="PF13560">
    <property type="entry name" value="HTH_31"/>
    <property type="match status" value="1"/>
</dbReference>
<dbReference type="InterPro" id="IPR010982">
    <property type="entry name" value="Lambda_DNA-bd_dom_sf"/>
</dbReference>
<dbReference type="Gene3D" id="1.10.260.40">
    <property type="entry name" value="lambda repressor-like DNA-binding domains"/>
    <property type="match status" value="1"/>
</dbReference>
<protein>
    <submittedName>
        <fullName evidence="4">DUF2690 domain-containing protein</fullName>
    </submittedName>
</protein>
<evidence type="ECO:0000313" key="5">
    <source>
        <dbReference type="Proteomes" id="UP001551582"/>
    </source>
</evidence>
<organism evidence="4 5">
    <name type="scientific">Streptomyces griseoloalbus</name>
    <dbReference type="NCBI Taxonomy" id="67303"/>
    <lineage>
        <taxon>Bacteria</taxon>
        <taxon>Bacillati</taxon>
        <taxon>Actinomycetota</taxon>
        <taxon>Actinomycetes</taxon>
        <taxon>Kitasatosporales</taxon>
        <taxon>Streptomycetaceae</taxon>
        <taxon>Streptomyces</taxon>
    </lineage>
</organism>
<sequence length="341" mass="35757">MTAEHTRLTAALRELRTRAGLSLAALAARTAYSKSSWERYLNGKAMPPRQAVRDLCRIAGEPDGRLLALWEIAESEWSGRAAGLGPASASASFVAPAGARPRAGEGRRSPGAGRSLGRRGKLMLVLTSVYTVIAGGVALTLLLLPNRDAGQGEPLSSSSSYVLAPRCHGAACEGRDPMRMVCGIAPDSLTTYRTATGAQVELRYSEKCGASWARMWGARIGDRVDVTAGGPTREVRTVDRVDVETYVYTEMTAARPGSVVRSCFRPAAAGGERECFDARVGAAVTSRPPSAPQGLSAGARRPALQCPARSASPSFRSPSAISSGVCVTKHSRSVARSGSPA</sequence>
<evidence type="ECO:0000313" key="4">
    <source>
        <dbReference type="EMBL" id="MEU9352356.1"/>
    </source>
</evidence>
<dbReference type="InterPro" id="IPR001387">
    <property type="entry name" value="Cro/C1-type_HTH"/>
</dbReference>